<protein>
    <submittedName>
        <fullName evidence="2">Uncharacterized protein</fullName>
    </submittedName>
</protein>
<dbReference type="EMBL" id="BAAARJ010000019">
    <property type="protein sequence ID" value="GAA2631147.1"/>
    <property type="molecule type" value="Genomic_DNA"/>
</dbReference>
<keyword evidence="3" id="KW-1185">Reference proteome</keyword>
<gene>
    <name evidence="2" type="ORF">GCM10009863_53550</name>
</gene>
<sequence>MVRHLWPVGLGVPEKDDIAGHIDAHVSQLRTKRADGRGVLGQLPARVTDGDPAGTQTGEAGAMGSQPSNMSRSWAKKARTGL</sequence>
<feature type="region of interest" description="Disordered" evidence="1">
    <location>
        <begin position="35"/>
        <end position="82"/>
    </location>
</feature>
<evidence type="ECO:0000256" key="1">
    <source>
        <dbReference type="SAM" id="MobiDB-lite"/>
    </source>
</evidence>
<dbReference type="Proteomes" id="UP001501447">
    <property type="component" value="Unassembled WGS sequence"/>
</dbReference>
<organism evidence="2 3">
    <name type="scientific">Streptomyces axinellae</name>
    <dbReference type="NCBI Taxonomy" id="552788"/>
    <lineage>
        <taxon>Bacteria</taxon>
        <taxon>Bacillati</taxon>
        <taxon>Actinomycetota</taxon>
        <taxon>Actinomycetes</taxon>
        <taxon>Kitasatosporales</taxon>
        <taxon>Streptomycetaceae</taxon>
        <taxon>Streptomyces</taxon>
    </lineage>
</organism>
<comment type="caution">
    <text evidence="2">The sequence shown here is derived from an EMBL/GenBank/DDBJ whole genome shotgun (WGS) entry which is preliminary data.</text>
</comment>
<proteinExistence type="predicted"/>
<evidence type="ECO:0000313" key="3">
    <source>
        <dbReference type="Proteomes" id="UP001501447"/>
    </source>
</evidence>
<evidence type="ECO:0000313" key="2">
    <source>
        <dbReference type="EMBL" id="GAA2631147.1"/>
    </source>
</evidence>
<name>A0ABN3QNM2_9ACTN</name>
<accession>A0ABN3QNM2</accession>
<reference evidence="2 3" key="1">
    <citation type="journal article" date="2019" name="Int. J. Syst. Evol. Microbiol.">
        <title>The Global Catalogue of Microorganisms (GCM) 10K type strain sequencing project: providing services to taxonomists for standard genome sequencing and annotation.</title>
        <authorList>
            <consortium name="The Broad Institute Genomics Platform"/>
            <consortium name="The Broad Institute Genome Sequencing Center for Infectious Disease"/>
            <person name="Wu L."/>
            <person name="Ma J."/>
        </authorList>
    </citation>
    <scope>NUCLEOTIDE SEQUENCE [LARGE SCALE GENOMIC DNA]</scope>
    <source>
        <strain evidence="2 3">JCM 16373</strain>
    </source>
</reference>